<evidence type="ECO:0000313" key="2">
    <source>
        <dbReference type="EMBL" id="KRM62446.1"/>
    </source>
</evidence>
<dbReference type="Gene3D" id="3.40.50.150">
    <property type="entry name" value="Vaccinia Virus protein VP39"/>
    <property type="match status" value="1"/>
</dbReference>
<organism evidence="2 3">
    <name type="scientific">Paucilactobacillus vaccinostercus DSM 20634</name>
    <dbReference type="NCBI Taxonomy" id="1423813"/>
    <lineage>
        <taxon>Bacteria</taxon>
        <taxon>Bacillati</taxon>
        <taxon>Bacillota</taxon>
        <taxon>Bacilli</taxon>
        <taxon>Lactobacillales</taxon>
        <taxon>Lactobacillaceae</taxon>
        <taxon>Paucilactobacillus</taxon>
    </lineage>
</organism>
<sequence>MELNEQNYVHDGERVDQLYSQNIKIIQSPEVFSFSLDAVLLADFVRPDQKLKTRVVDLCAGNGAVGLFLNEKIRGQITEIELQPRLADMAKRSVALNQLVDRYQVLNMDIADTFSQVPKDSADIVVCNPPYFTDQPASKKNPNQYLAIARHELTTNLDTVIEIMSGLLKMNGHGYLVHRPDRLPEILSTLAAHRLAPKQIRFVYPKQGRNANMVLIEAIKDGRKGGTKILPPLIVSQDDDQYGPEVREMLYGKR</sequence>
<dbReference type="Pfam" id="PF05175">
    <property type="entry name" value="MTS"/>
    <property type="match status" value="1"/>
</dbReference>
<dbReference type="InterPro" id="IPR007848">
    <property type="entry name" value="Small_mtfrase_dom"/>
</dbReference>
<accession>A0A0R2A4R8</accession>
<gene>
    <name evidence="2" type="ORF">FC26_GL002020</name>
</gene>
<dbReference type="GO" id="GO:0003676">
    <property type="term" value="F:nucleic acid binding"/>
    <property type="evidence" value="ECO:0007669"/>
    <property type="project" value="InterPro"/>
</dbReference>
<evidence type="ECO:0000259" key="1">
    <source>
        <dbReference type="Pfam" id="PF05175"/>
    </source>
</evidence>
<dbReference type="InterPro" id="IPR002052">
    <property type="entry name" value="DNA_methylase_N6_adenine_CS"/>
</dbReference>
<feature type="domain" description="Methyltransferase small" evidence="1">
    <location>
        <begin position="23"/>
        <end position="156"/>
    </location>
</feature>
<reference evidence="2 3" key="1">
    <citation type="journal article" date="2015" name="Genome Announc.">
        <title>Expanding the biotechnology potential of lactobacilli through comparative genomics of 213 strains and associated genera.</title>
        <authorList>
            <person name="Sun Z."/>
            <person name="Harris H.M."/>
            <person name="McCann A."/>
            <person name="Guo C."/>
            <person name="Argimon S."/>
            <person name="Zhang W."/>
            <person name="Yang X."/>
            <person name="Jeffery I.B."/>
            <person name="Cooney J.C."/>
            <person name="Kagawa T.F."/>
            <person name="Liu W."/>
            <person name="Song Y."/>
            <person name="Salvetti E."/>
            <person name="Wrobel A."/>
            <person name="Rasinkangas P."/>
            <person name="Parkhill J."/>
            <person name="Rea M.C."/>
            <person name="O'Sullivan O."/>
            <person name="Ritari J."/>
            <person name="Douillard F.P."/>
            <person name="Paul Ross R."/>
            <person name="Yang R."/>
            <person name="Briner A.E."/>
            <person name="Felis G.E."/>
            <person name="de Vos W.M."/>
            <person name="Barrangou R."/>
            <person name="Klaenhammer T.R."/>
            <person name="Caufield P.W."/>
            <person name="Cui Y."/>
            <person name="Zhang H."/>
            <person name="O'Toole P.W."/>
        </authorList>
    </citation>
    <scope>NUCLEOTIDE SEQUENCE [LARGE SCALE GENOMIC DNA]</scope>
    <source>
        <strain evidence="2 3">DSM 20634</strain>
    </source>
</reference>
<dbReference type="OrthoDB" id="9777257at2"/>
<dbReference type="CDD" id="cd02440">
    <property type="entry name" value="AdoMet_MTases"/>
    <property type="match status" value="1"/>
</dbReference>
<dbReference type="RefSeq" id="WP_057777146.1">
    <property type="nucleotide sequence ID" value="NZ_AYYY01000005.1"/>
</dbReference>
<dbReference type="GO" id="GO:0008170">
    <property type="term" value="F:N-methyltransferase activity"/>
    <property type="evidence" value="ECO:0007669"/>
    <property type="project" value="UniProtKB-ARBA"/>
</dbReference>
<dbReference type="InterPro" id="IPR029063">
    <property type="entry name" value="SAM-dependent_MTases_sf"/>
</dbReference>
<keyword evidence="3" id="KW-1185">Reference proteome</keyword>
<dbReference type="PATRIC" id="fig|1423813.3.peg.2057"/>
<dbReference type="GO" id="GO:0008757">
    <property type="term" value="F:S-adenosylmethionine-dependent methyltransferase activity"/>
    <property type="evidence" value="ECO:0007669"/>
    <property type="project" value="UniProtKB-ARBA"/>
</dbReference>
<dbReference type="PANTHER" id="PTHR47739">
    <property type="entry name" value="TRNA1(VAL) (ADENINE(37)-N6)-METHYLTRANSFERASE"/>
    <property type="match status" value="1"/>
</dbReference>
<dbReference type="PROSITE" id="PS00092">
    <property type="entry name" value="N6_MTASE"/>
    <property type="match status" value="1"/>
</dbReference>
<proteinExistence type="predicted"/>
<protein>
    <recommendedName>
        <fullName evidence="1">Methyltransferase small domain-containing protein</fullName>
    </recommendedName>
</protein>
<dbReference type="STRING" id="1423813.FC26_GL002020"/>
<evidence type="ECO:0000313" key="3">
    <source>
        <dbReference type="Proteomes" id="UP000051733"/>
    </source>
</evidence>
<dbReference type="InterPro" id="IPR050210">
    <property type="entry name" value="tRNA_Adenine-N(6)_MTase"/>
</dbReference>
<dbReference type="AlphaFoldDB" id="A0A0R2A4R8"/>
<dbReference type="Proteomes" id="UP000051733">
    <property type="component" value="Unassembled WGS sequence"/>
</dbReference>
<dbReference type="GO" id="GO:0032259">
    <property type="term" value="P:methylation"/>
    <property type="evidence" value="ECO:0007669"/>
    <property type="project" value="InterPro"/>
</dbReference>
<dbReference type="EMBL" id="AYYY01000005">
    <property type="protein sequence ID" value="KRM62446.1"/>
    <property type="molecule type" value="Genomic_DNA"/>
</dbReference>
<comment type="caution">
    <text evidence="2">The sequence shown here is derived from an EMBL/GenBank/DDBJ whole genome shotgun (WGS) entry which is preliminary data.</text>
</comment>
<dbReference type="PANTHER" id="PTHR47739:SF1">
    <property type="entry name" value="TRNA1(VAL) (ADENINE(37)-N6)-METHYLTRANSFERASE"/>
    <property type="match status" value="1"/>
</dbReference>
<name>A0A0R2A4R8_9LACO</name>
<dbReference type="SUPFAM" id="SSF53335">
    <property type="entry name" value="S-adenosyl-L-methionine-dependent methyltransferases"/>
    <property type="match status" value="1"/>
</dbReference>